<feature type="domain" description="Phosphoadenosine phosphosulphate reductase" evidence="5">
    <location>
        <begin position="39"/>
        <end position="206"/>
    </location>
</feature>
<evidence type="ECO:0000256" key="3">
    <source>
        <dbReference type="ARBA" id="ARBA00024327"/>
    </source>
</evidence>
<evidence type="ECO:0000256" key="2">
    <source>
        <dbReference type="ARBA" id="ARBA00023002"/>
    </source>
</evidence>
<comment type="caution">
    <text evidence="6">The sequence shown here is derived from an EMBL/GenBank/DDBJ whole genome shotgun (WGS) entry which is preliminary data.</text>
</comment>
<dbReference type="SUPFAM" id="SSF52402">
    <property type="entry name" value="Adenine nucleotide alpha hydrolases-like"/>
    <property type="match status" value="1"/>
</dbReference>
<dbReference type="NCBIfam" id="NF002537">
    <property type="entry name" value="PRK02090.1"/>
    <property type="match status" value="1"/>
</dbReference>
<dbReference type="PANTHER" id="PTHR46509:SF1">
    <property type="entry name" value="PHOSPHOADENOSINE PHOSPHOSULFATE REDUCTASE"/>
    <property type="match status" value="1"/>
</dbReference>
<comment type="function">
    <text evidence="4">Catalyzes the formation of sulfite from adenosine 5'-phosphosulfate (APS) using thioredoxin as an electron donor.</text>
</comment>
<dbReference type="RefSeq" id="WP_345718371.1">
    <property type="nucleotide sequence ID" value="NZ_BAABFP010000008.1"/>
</dbReference>
<dbReference type="InterPro" id="IPR002500">
    <property type="entry name" value="PAPS_reduct_dom"/>
</dbReference>
<dbReference type="CDD" id="cd23945">
    <property type="entry name" value="PAPS_reductase"/>
    <property type="match status" value="1"/>
</dbReference>
<dbReference type="GO" id="GO:0004604">
    <property type="term" value="F:phosphoadenylyl-sulfate reductase (thioredoxin) activity"/>
    <property type="evidence" value="ECO:0007669"/>
    <property type="project" value="UniProtKB-EC"/>
</dbReference>
<name>A0ABW1JC49_9ACTN</name>
<dbReference type="HAMAP" id="MF_00063">
    <property type="entry name" value="CysH"/>
    <property type="match status" value="1"/>
</dbReference>
<comment type="pathway">
    <text evidence="3 4">Sulfur metabolism; hydrogen sulfide biosynthesis; sulfite from sulfate.</text>
</comment>
<evidence type="ECO:0000313" key="6">
    <source>
        <dbReference type="EMBL" id="MFC6006902.1"/>
    </source>
</evidence>
<reference evidence="7" key="1">
    <citation type="journal article" date="2019" name="Int. J. Syst. Evol. Microbiol.">
        <title>The Global Catalogue of Microorganisms (GCM) 10K type strain sequencing project: providing services to taxonomists for standard genome sequencing and annotation.</title>
        <authorList>
            <consortium name="The Broad Institute Genomics Platform"/>
            <consortium name="The Broad Institute Genome Sequencing Center for Infectious Disease"/>
            <person name="Wu L."/>
            <person name="Ma J."/>
        </authorList>
    </citation>
    <scope>NUCLEOTIDE SEQUENCE [LARGE SCALE GENOMIC DNA]</scope>
    <source>
        <strain evidence="7">KACC 14249</strain>
    </source>
</reference>
<feature type="binding site" evidence="4">
    <location>
        <position position="118"/>
    </location>
    <ligand>
        <name>[4Fe-4S] cluster</name>
        <dbReference type="ChEBI" id="CHEBI:49883"/>
    </ligand>
</feature>
<keyword evidence="2 4" id="KW-0560">Oxidoreductase</keyword>
<evidence type="ECO:0000259" key="5">
    <source>
        <dbReference type="Pfam" id="PF01507"/>
    </source>
</evidence>
<dbReference type="NCBIfam" id="TIGR00434">
    <property type="entry name" value="cysH"/>
    <property type="match status" value="1"/>
</dbReference>
<comment type="catalytic activity">
    <reaction evidence="4">
        <text>[thioredoxin]-disulfide + sulfite + AMP + 2 H(+) = adenosine 5'-phosphosulfate + [thioredoxin]-dithiol</text>
        <dbReference type="Rhea" id="RHEA:21976"/>
        <dbReference type="Rhea" id="RHEA-COMP:10698"/>
        <dbReference type="Rhea" id="RHEA-COMP:10700"/>
        <dbReference type="ChEBI" id="CHEBI:15378"/>
        <dbReference type="ChEBI" id="CHEBI:17359"/>
        <dbReference type="ChEBI" id="CHEBI:29950"/>
        <dbReference type="ChEBI" id="CHEBI:50058"/>
        <dbReference type="ChEBI" id="CHEBI:58243"/>
        <dbReference type="ChEBI" id="CHEBI:456215"/>
        <dbReference type="EC" id="1.8.4.10"/>
    </reaction>
</comment>
<comment type="subcellular location">
    <subcellularLocation>
        <location evidence="4">Cytoplasm</location>
    </subcellularLocation>
</comment>
<dbReference type="Gene3D" id="3.40.50.620">
    <property type="entry name" value="HUPs"/>
    <property type="match status" value="1"/>
</dbReference>
<dbReference type="InterPro" id="IPR014729">
    <property type="entry name" value="Rossmann-like_a/b/a_fold"/>
</dbReference>
<comment type="cofactor">
    <cofactor evidence="4">
        <name>[4Fe-4S] cluster</name>
        <dbReference type="ChEBI" id="CHEBI:49883"/>
    </cofactor>
    <text evidence="4">Binds 1 [4Fe-4S] cluster per subunit.</text>
</comment>
<keyword evidence="4" id="KW-0963">Cytoplasm</keyword>
<keyword evidence="7" id="KW-1185">Reference proteome</keyword>
<sequence>MSTITAPLRERVAEAAKELDGAPALEIVRWAVEATGGNLAVAGSMQDSVTSHLVSQVRPGVDVLFLDTGYHFAETLRMRGRVQGQLDVTVIDVLPKQTVAEQDAEYGAKLHDRDPGLCCFLRKVAPLAEALEPYDAWVTGLRRDESPTRAGTPVLSWDDKHDMLKVAPLATWTDEDVESYQVEHGLLRNALVLQGYASIGCQPCTRLVAPGEDARSGRWAGTDKVECGIHI</sequence>
<dbReference type="EC" id="1.8.4.10" evidence="4"/>
<dbReference type="Proteomes" id="UP001596189">
    <property type="component" value="Unassembled WGS sequence"/>
</dbReference>
<proteinExistence type="inferred from homology"/>
<keyword evidence="4" id="KW-0479">Metal-binding</keyword>
<accession>A0ABW1JC49</accession>
<evidence type="ECO:0000313" key="7">
    <source>
        <dbReference type="Proteomes" id="UP001596189"/>
    </source>
</evidence>
<dbReference type="PANTHER" id="PTHR46509">
    <property type="entry name" value="PHOSPHOADENOSINE PHOSPHOSULFATE REDUCTASE"/>
    <property type="match status" value="1"/>
</dbReference>
<feature type="active site" description="Nucleophile; cysteine thiosulfonate intermediate" evidence="4">
    <location>
        <position position="227"/>
    </location>
</feature>
<comment type="similarity">
    <text evidence="1 4">Belongs to the PAPS reductase family. CysH subfamily.</text>
</comment>
<dbReference type="InterPro" id="IPR004511">
    <property type="entry name" value="PAPS/APS_Rdtase"/>
</dbReference>
<evidence type="ECO:0000256" key="4">
    <source>
        <dbReference type="HAMAP-Rule" id="MF_00063"/>
    </source>
</evidence>
<protein>
    <recommendedName>
        <fullName evidence="4">Adenosine 5'-phosphosulfate reductase</fullName>
        <shortName evidence="4">APS reductase</shortName>
        <ecNumber evidence="4">1.8.4.10</ecNumber>
    </recommendedName>
    <alternativeName>
        <fullName evidence="4">5'-adenylylsulfate reductase</fullName>
    </alternativeName>
    <alternativeName>
        <fullName evidence="4">Thioredoxin-dependent 5'-adenylylsulfate reductase</fullName>
    </alternativeName>
</protein>
<keyword evidence="4" id="KW-0411">Iron-sulfur</keyword>
<keyword evidence="4" id="KW-0408">Iron</keyword>
<feature type="binding site" evidence="4">
    <location>
        <position position="204"/>
    </location>
    <ligand>
        <name>[4Fe-4S] cluster</name>
        <dbReference type="ChEBI" id="CHEBI:49883"/>
    </ligand>
</feature>
<dbReference type="EMBL" id="JBHSRD010000003">
    <property type="protein sequence ID" value="MFC6006902.1"/>
    <property type="molecule type" value="Genomic_DNA"/>
</dbReference>
<gene>
    <name evidence="4" type="primary">cysH</name>
    <name evidence="6" type="ORF">ACFQDO_07125</name>
</gene>
<feature type="binding site" evidence="4">
    <location>
        <position position="201"/>
    </location>
    <ligand>
        <name>[4Fe-4S] cluster</name>
        <dbReference type="ChEBI" id="CHEBI:49883"/>
    </ligand>
</feature>
<dbReference type="Pfam" id="PF01507">
    <property type="entry name" value="PAPS_reduct"/>
    <property type="match status" value="1"/>
</dbReference>
<dbReference type="PIRSF" id="PIRSF000857">
    <property type="entry name" value="PAPS_reductase"/>
    <property type="match status" value="1"/>
</dbReference>
<organism evidence="6 7">
    <name type="scientific">Angustibacter luteus</name>
    <dbReference type="NCBI Taxonomy" id="658456"/>
    <lineage>
        <taxon>Bacteria</taxon>
        <taxon>Bacillati</taxon>
        <taxon>Actinomycetota</taxon>
        <taxon>Actinomycetes</taxon>
        <taxon>Kineosporiales</taxon>
        <taxon>Kineosporiaceae</taxon>
    </lineage>
</organism>
<feature type="binding site" evidence="4">
    <location>
        <position position="119"/>
    </location>
    <ligand>
        <name>[4Fe-4S] cluster</name>
        <dbReference type="ChEBI" id="CHEBI:49883"/>
    </ligand>
</feature>
<evidence type="ECO:0000256" key="1">
    <source>
        <dbReference type="ARBA" id="ARBA00009732"/>
    </source>
</evidence>